<comment type="caution">
    <text evidence="3">The sequence shown here is derived from an EMBL/GenBank/DDBJ whole genome shotgun (WGS) entry which is preliminary data.</text>
</comment>
<evidence type="ECO:0000313" key="4">
    <source>
        <dbReference type="Proteomes" id="UP000249066"/>
    </source>
</evidence>
<keyword evidence="2" id="KW-0732">Signal</keyword>
<dbReference type="EMBL" id="QFNN01000136">
    <property type="protein sequence ID" value="PZO87343.1"/>
    <property type="molecule type" value="Genomic_DNA"/>
</dbReference>
<evidence type="ECO:0000256" key="2">
    <source>
        <dbReference type="SAM" id="SignalP"/>
    </source>
</evidence>
<dbReference type="PROSITE" id="PS51257">
    <property type="entry name" value="PROKAR_LIPOPROTEIN"/>
    <property type="match status" value="1"/>
</dbReference>
<dbReference type="AlphaFoldDB" id="A0A2W4ZYJ2"/>
<organism evidence="3 4">
    <name type="scientific">Sphingomonas sanxanigenens</name>
    <dbReference type="NCBI Taxonomy" id="397260"/>
    <lineage>
        <taxon>Bacteria</taxon>
        <taxon>Pseudomonadati</taxon>
        <taxon>Pseudomonadota</taxon>
        <taxon>Alphaproteobacteria</taxon>
        <taxon>Sphingomonadales</taxon>
        <taxon>Sphingomonadaceae</taxon>
        <taxon>Sphingomonas</taxon>
    </lineage>
</organism>
<protein>
    <submittedName>
        <fullName evidence="3">Uncharacterized protein</fullName>
    </submittedName>
</protein>
<sequence length="171" mass="17503">MKSALSASLMVAFLLGGCASGPNQSPSLAPRPIEKVTFDAPSENPPPAPVAPDADLQKQIDGFAARIGQSARDFDAALPNARAAIDKGARAPQGSDAWVVAQQSLTTLQTAAEASSSALSDIDELYLARLDTAIGGGSVAGLDALRSIRERAAAQTTAQRETLAKVSAAFN</sequence>
<feature type="region of interest" description="Disordered" evidence="1">
    <location>
        <begin position="23"/>
        <end position="49"/>
    </location>
</feature>
<name>A0A2W4ZYJ2_9SPHN</name>
<evidence type="ECO:0000313" key="3">
    <source>
        <dbReference type="EMBL" id="PZO87343.1"/>
    </source>
</evidence>
<evidence type="ECO:0000256" key="1">
    <source>
        <dbReference type="SAM" id="MobiDB-lite"/>
    </source>
</evidence>
<dbReference type="Proteomes" id="UP000249066">
    <property type="component" value="Unassembled WGS sequence"/>
</dbReference>
<feature type="chain" id="PRO_5015962110" evidence="2">
    <location>
        <begin position="20"/>
        <end position="171"/>
    </location>
</feature>
<proteinExistence type="predicted"/>
<accession>A0A2W4ZYJ2</accession>
<reference evidence="3 4" key="1">
    <citation type="submission" date="2017-08" db="EMBL/GenBank/DDBJ databases">
        <title>Infants hospitalized years apart are colonized by the same room-sourced microbial strains.</title>
        <authorList>
            <person name="Brooks B."/>
            <person name="Olm M.R."/>
            <person name="Firek B.A."/>
            <person name="Baker R."/>
            <person name="Thomas B.C."/>
            <person name="Morowitz M.J."/>
            <person name="Banfield J.F."/>
        </authorList>
    </citation>
    <scope>NUCLEOTIDE SEQUENCE [LARGE SCALE GENOMIC DNA]</scope>
    <source>
        <strain evidence="3">S2_018_000_R2_101</strain>
    </source>
</reference>
<gene>
    <name evidence="3" type="ORF">DI623_14935</name>
</gene>
<feature type="signal peptide" evidence="2">
    <location>
        <begin position="1"/>
        <end position="19"/>
    </location>
</feature>